<evidence type="ECO:0000256" key="5">
    <source>
        <dbReference type="RuleBase" id="RU363032"/>
    </source>
</evidence>
<keyword evidence="3 5" id="KW-1133">Transmembrane helix</keyword>
<dbReference type="Gene3D" id="1.10.3720.10">
    <property type="entry name" value="MetI-like"/>
    <property type="match status" value="1"/>
</dbReference>
<accession>A0AAI8GD76</accession>
<dbReference type="GO" id="GO:0055085">
    <property type="term" value="P:transmembrane transport"/>
    <property type="evidence" value="ECO:0007669"/>
    <property type="project" value="InterPro"/>
</dbReference>
<feature type="transmembrane region" description="Helical" evidence="5">
    <location>
        <begin position="7"/>
        <end position="28"/>
    </location>
</feature>
<feature type="transmembrane region" description="Helical" evidence="5">
    <location>
        <begin position="249"/>
        <end position="275"/>
    </location>
</feature>
<protein>
    <submittedName>
        <fullName evidence="7">ABC transporter permease</fullName>
    </submittedName>
</protein>
<reference evidence="7 8" key="1">
    <citation type="journal article" date="2015" name="Stand. Genomic Sci.">
        <title>Genome sequence of a native-feather degrading extremely thermophilic Eubacterium, Fervidobacterium islandicum AW-1.</title>
        <authorList>
            <person name="Lee Y.J."/>
            <person name="Jeong H."/>
            <person name="Park G.S."/>
            <person name="Kwak Y."/>
            <person name="Lee S.J."/>
            <person name="Lee S.J."/>
            <person name="Park M.K."/>
            <person name="Kim J.Y."/>
            <person name="Kang H.K."/>
            <person name="Shin J.H."/>
            <person name="Lee D.W."/>
        </authorList>
    </citation>
    <scope>NUCLEOTIDE SEQUENCE [LARGE SCALE GENOMIC DNA]</scope>
    <source>
        <strain evidence="7 8">AW-1</strain>
    </source>
</reference>
<comment type="similarity">
    <text evidence="5">Belongs to the binding-protein-dependent transport system permease family.</text>
</comment>
<keyword evidence="4 5" id="KW-0472">Membrane</keyword>
<proteinExistence type="inferred from homology"/>
<dbReference type="Proteomes" id="UP000093740">
    <property type="component" value="Chromosome"/>
</dbReference>
<evidence type="ECO:0000313" key="8">
    <source>
        <dbReference type="Proteomes" id="UP000093740"/>
    </source>
</evidence>
<keyword evidence="5" id="KW-0813">Transport</keyword>
<comment type="subcellular location">
    <subcellularLocation>
        <location evidence="5">Cell membrane</location>
        <topology evidence="5">Multi-pass membrane protein</topology>
    </subcellularLocation>
    <subcellularLocation>
        <location evidence="1">Membrane</location>
        <topology evidence="1">Multi-pass membrane protein</topology>
    </subcellularLocation>
</comment>
<name>A0AAI8GD76_FERIS</name>
<keyword evidence="2 5" id="KW-0812">Transmembrane</keyword>
<dbReference type="EMBL" id="CP014334">
    <property type="protein sequence ID" value="AMW32712.2"/>
    <property type="molecule type" value="Genomic_DNA"/>
</dbReference>
<dbReference type="KEGG" id="fia:NA23_05085"/>
<evidence type="ECO:0000256" key="3">
    <source>
        <dbReference type="ARBA" id="ARBA00022989"/>
    </source>
</evidence>
<sequence>MRGLKYVANRLFFFVITLFFALTINFILPRLMPGDPAERILSRFGPNVDEKAIEAMRIALGVEKDKNLLSQFVDYLKNTITGNFGISYLHYPVPVSQVLKSSIPWTLGLVGTSTILSFLLGTFLGIYAGWNRDKLSGSALLVFSLSLRAIPYFWLAMIILYIFGYKLGWFPLSNAYSTTEILTGFSLVLSVIYHAILPSITLIVASLGSWILTMRNNMVSVLAEDFITLAEAKGLDERYIMVHYAARNAILPSITAFGISLGFVVSGALLTEIVYSYPGVGYQLYRAVLSQDFPLIQAIFFFISLSVLLANLIMDFVYAFLDPRVRG</sequence>
<dbReference type="CDD" id="cd06261">
    <property type="entry name" value="TM_PBP2"/>
    <property type="match status" value="1"/>
</dbReference>
<feature type="transmembrane region" description="Helical" evidence="5">
    <location>
        <begin position="139"/>
        <end position="164"/>
    </location>
</feature>
<dbReference type="Pfam" id="PF00528">
    <property type="entry name" value="BPD_transp_1"/>
    <property type="match status" value="1"/>
</dbReference>
<evidence type="ECO:0000313" key="7">
    <source>
        <dbReference type="EMBL" id="AMW32712.2"/>
    </source>
</evidence>
<dbReference type="RefSeq" id="WP_236938637.1">
    <property type="nucleotide sequence ID" value="NZ_CP014334.2"/>
</dbReference>
<feature type="domain" description="ABC transmembrane type-1" evidence="6">
    <location>
        <begin position="103"/>
        <end position="314"/>
    </location>
</feature>
<feature type="transmembrane region" description="Helical" evidence="5">
    <location>
        <begin position="295"/>
        <end position="321"/>
    </location>
</feature>
<evidence type="ECO:0000256" key="2">
    <source>
        <dbReference type="ARBA" id="ARBA00022692"/>
    </source>
</evidence>
<dbReference type="InterPro" id="IPR035906">
    <property type="entry name" value="MetI-like_sf"/>
</dbReference>
<dbReference type="PROSITE" id="PS50928">
    <property type="entry name" value="ABC_TM1"/>
    <property type="match status" value="1"/>
</dbReference>
<evidence type="ECO:0000259" key="6">
    <source>
        <dbReference type="PROSITE" id="PS50928"/>
    </source>
</evidence>
<evidence type="ECO:0000256" key="4">
    <source>
        <dbReference type="ARBA" id="ARBA00023136"/>
    </source>
</evidence>
<evidence type="ECO:0000256" key="1">
    <source>
        <dbReference type="ARBA" id="ARBA00004141"/>
    </source>
</evidence>
<dbReference type="GO" id="GO:0005886">
    <property type="term" value="C:plasma membrane"/>
    <property type="evidence" value="ECO:0007669"/>
    <property type="project" value="UniProtKB-SubCell"/>
</dbReference>
<feature type="transmembrane region" description="Helical" evidence="5">
    <location>
        <begin position="103"/>
        <end position="127"/>
    </location>
</feature>
<dbReference type="PANTHER" id="PTHR43376">
    <property type="entry name" value="OLIGOPEPTIDE TRANSPORT SYSTEM PERMEASE PROTEIN"/>
    <property type="match status" value="1"/>
</dbReference>
<dbReference type="PANTHER" id="PTHR43376:SF1">
    <property type="entry name" value="OLIGOPEPTIDE TRANSPORT SYSTEM PERMEASE PROTEIN"/>
    <property type="match status" value="1"/>
</dbReference>
<dbReference type="AlphaFoldDB" id="A0AAI8GD76"/>
<feature type="transmembrane region" description="Helical" evidence="5">
    <location>
        <begin position="184"/>
        <end position="212"/>
    </location>
</feature>
<gene>
    <name evidence="7" type="ORF">NA23_05085</name>
</gene>
<keyword evidence="8" id="KW-1185">Reference proteome</keyword>
<organism evidence="7 8">
    <name type="scientific">Fervidobacterium islandicum</name>
    <dbReference type="NCBI Taxonomy" id="2423"/>
    <lineage>
        <taxon>Bacteria</taxon>
        <taxon>Thermotogati</taxon>
        <taxon>Thermotogota</taxon>
        <taxon>Thermotogae</taxon>
        <taxon>Thermotogales</taxon>
        <taxon>Fervidobacteriaceae</taxon>
        <taxon>Fervidobacterium</taxon>
    </lineage>
</organism>
<dbReference type="SUPFAM" id="SSF161098">
    <property type="entry name" value="MetI-like"/>
    <property type="match status" value="1"/>
</dbReference>
<dbReference type="InterPro" id="IPR000515">
    <property type="entry name" value="MetI-like"/>
</dbReference>